<comment type="catalytic activity">
    <reaction evidence="9 11">
        <text>Couples ATP hydrolysis with the unwinding of duplex DNA by translocating in the 3'-5' direction.</text>
        <dbReference type="EC" id="5.6.2.4"/>
    </reaction>
</comment>
<evidence type="ECO:0000256" key="10">
    <source>
        <dbReference type="ARBA" id="ARBA00048988"/>
    </source>
</evidence>
<keyword evidence="8 11" id="KW-0413">Isomerase</keyword>
<evidence type="ECO:0000256" key="9">
    <source>
        <dbReference type="ARBA" id="ARBA00034617"/>
    </source>
</evidence>
<dbReference type="PROSITE" id="PS51217">
    <property type="entry name" value="UVRD_HELICASE_CTER"/>
    <property type="match status" value="1"/>
</dbReference>
<feature type="domain" description="UvrD-like helicase ATP-binding" evidence="13">
    <location>
        <begin position="3"/>
        <end position="279"/>
    </location>
</feature>
<dbReference type="HAMAP" id="MF_01920">
    <property type="entry name" value="Helicase_Rep"/>
    <property type="match status" value="1"/>
</dbReference>
<keyword evidence="16" id="KW-1185">Reference proteome</keyword>
<dbReference type="InterPro" id="IPR014016">
    <property type="entry name" value="UvrD-like_ATP-bd"/>
</dbReference>
<dbReference type="InterPro" id="IPR000212">
    <property type="entry name" value="DNA_helicase_UvrD/REP"/>
</dbReference>
<keyword evidence="5 11" id="KW-0347">Helicase</keyword>
<comment type="function">
    <text evidence="11">Rep helicase is a single-stranded DNA-dependent ATPase involved in DNA replication; it can initiate unwinding at a nick in the DNA. It binds to the single-stranded DNA and acts in a progressive fashion along the DNA in the 3' to 5' direction.</text>
</comment>
<keyword evidence="7 11" id="KW-0238">DNA-binding</keyword>
<keyword evidence="2 11" id="KW-0235">DNA replication</keyword>
<evidence type="ECO:0000259" key="13">
    <source>
        <dbReference type="PROSITE" id="PS51198"/>
    </source>
</evidence>
<dbReference type="Pfam" id="PF13361">
    <property type="entry name" value="UvrD_C"/>
    <property type="match status" value="1"/>
</dbReference>
<dbReference type="SUPFAM" id="SSF52540">
    <property type="entry name" value="P-loop containing nucleoside triphosphate hydrolases"/>
    <property type="match status" value="1"/>
</dbReference>
<comment type="caution">
    <text evidence="15">The sequence shown here is derived from an EMBL/GenBank/DDBJ whole genome shotgun (WGS) entry which is preliminary data.</text>
</comment>
<evidence type="ECO:0000259" key="14">
    <source>
        <dbReference type="PROSITE" id="PS51217"/>
    </source>
</evidence>
<dbReference type="InterPro" id="IPR014017">
    <property type="entry name" value="DNA_helicase_UvrD-like_C"/>
</dbReference>
<dbReference type="Gene3D" id="3.40.50.300">
    <property type="entry name" value="P-loop containing nucleotide triphosphate hydrolases"/>
    <property type="match status" value="2"/>
</dbReference>
<dbReference type="Proteomes" id="UP000633943">
    <property type="component" value="Unassembled WGS sequence"/>
</dbReference>
<evidence type="ECO:0000256" key="1">
    <source>
        <dbReference type="ARBA" id="ARBA00009922"/>
    </source>
</evidence>
<dbReference type="Gene3D" id="1.10.10.160">
    <property type="match status" value="1"/>
</dbReference>
<dbReference type="EC" id="5.6.2.4" evidence="11"/>
<protein>
    <recommendedName>
        <fullName evidence="11">ATP-dependent DNA helicase Rep</fullName>
        <ecNumber evidence="11">5.6.2.4</ecNumber>
    </recommendedName>
    <alternativeName>
        <fullName evidence="11">DNA 3'-5' helicase Rep</fullName>
    </alternativeName>
</protein>
<keyword evidence="3 11" id="KW-0547">Nucleotide-binding</keyword>
<dbReference type="PANTHER" id="PTHR11070">
    <property type="entry name" value="UVRD / RECB / PCRA DNA HELICASE FAMILY MEMBER"/>
    <property type="match status" value="1"/>
</dbReference>
<organism evidence="15 16">
    <name type="scientific">Aromatoleum bremense</name>
    <dbReference type="NCBI Taxonomy" id="76115"/>
    <lineage>
        <taxon>Bacteria</taxon>
        <taxon>Pseudomonadati</taxon>
        <taxon>Pseudomonadota</taxon>
        <taxon>Betaproteobacteria</taxon>
        <taxon>Rhodocyclales</taxon>
        <taxon>Rhodocyclaceae</taxon>
        <taxon>Aromatoleum</taxon>
    </lineage>
</organism>
<dbReference type="PANTHER" id="PTHR11070:SF64">
    <property type="entry name" value="ATP-DEPENDENT DNA HELICASE REP"/>
    <property type="match status" value="1"/>
</dbReference>
<evidence type="ECO:0000313" key="16">
    <source>
        <dbReference type="Proteomes" id="UP000633943"/>
    </source>
</evidence>
<evidence type="ECO:0000256" key="11">
    <source>
        <dbReference type="HAMAP-Rule" id="MF_01920"/>
    </source>
</evidence>
<dbReference type="CDD" id="cd18807">
    <property type="entry name" value="SF1_C_UvrD"/>
    <property type="match status" value="1"/>
</dbReference>
<comment type="catalytic activity">
    <reaction evidence="10 11">
        <text>ATP + H2O = ADP + phosphate + H(+)</text>
        <dbReference type="Rhea" id="RHEA:13065"/>
        <dbReference type="ChEBI" id="CHEBI:15377"/>
        <dbReference type="ChEBI" id="CHEBI:15378"/>
        <dbReference type="ChEBI" id="CHEBI:30616"/>
        <dbReference type="ChEBI" id="CHEBI:43474"/>
        <dbReference type="ChEBI" id="CHEBI:456216"/>
        <dbReference type="EC" id="5.6.2.4"/>
    </reaction>
</comment>
<dbReference type="Pfam" id="PF00580">
    <property type="entry name" value="UvrD-helicase"/>
    <property type="match status" value="1"/>
</dbReference>
<proteinExistence type="inferred from homology"/>
<evidence type="ECO:0000256" key="2">
    <source>
        <dbReference type="ARBA" id="ARBA00022705"/>
    </source>
</evidence>
<evidence type="ECO:0000256" key="8">
    <source>
        <dbReference type="ARBA" id="ARBA00023235"/>
    </source>
</evidence>
<comment type="subunit">
    <text evidence="11">Homodimer.</text>
</comment>
<dbReference type="EMBL" id="WTVP01000001">
    <property type="protein sequence ID" value="NMG13953.1"/>
    <property type="molecule type" value="Genomic_DNA"/>
</dbReference>
<keyword evidence="6 11" id="KW-0067">ATP-binding</keyword>
<feature type="binding site" evidence="11">
    <location>
        <position position="277"/>
    </location>
    <ligand>
        <name>ATP</name>
        <dbReference type="ChEBI" id="CHEBI:30616"/>
    </ligand>
</feature>
<dbReference type="CDD" id="cd17932">
    <property type="entry name" value="DEXQc_UvrD"/>
    <property type="match status" value="1"/>
</dbReference>
<name>A0ABX1NQ74_9RHOO</name>
<accession>A0ABX1NQ74</accession>
<evidence type="ECO:0000256" key="7">
    <source>
        <dbReference type="ARBA" id="ARBA00023125"/>
    </source>
</evidence>
<sequence>MSAHLNAPQRDAIHYLDGPSLVLAGAGSGKTRVITHKIAHLINACGLNPANIAAITFTNKAAKEMQERVAGLMGGRVPGGLTVCTFHALGVKIVRQEAKHCRLKPQFSILDASDTVQIVADITRDADKARSKAMQWQISGWKNAMVTPEQAAQLADNELASAAALLYAEYERTLRAYQAVDFDDLISLPVRLFDEHPEVRERWQNKLRYLLVDEYQDTNRAQYTLLRHLAGVRGAFTAVGDDDQAIYAWRGADVENLKLLQQDYPKLKVIKLEQNYRSSKRILTAANTLIANNEKLFDKRLWSEHGAGEQVTVTACRDAEHEAEWVASKINAHKFEHRTKFSDYAVLYRGNHQARLIEQQLRNQKIPYVISGGQSFFDKAEIRDLIAYLRLLMNEDDDLAFIRAITTPRRGIGAGTLEALGSYAGRRHVSLFAATFEEGAAQALNARQLEQVQEFGNFINRLQYRATREPASRLLEDLLAAIRYEAWLFEHLDPREAESKWSNVRDFVGWLGRKGDEDGKNLIELTQTIALISMLDKNDSEFDGVQLATLHASKGLEFKHVFLVGVEEGLLPHQSSIDEDKIEEERRLMYVGITRAQRSLNITWCERRKAGKEARTCEPSRFIEEMGGDVKVNDRKSNVPVSKEEGRARIANLMAMLEGRGG</sequence>
<gene>
    <name evidence="11" type="primary">rep</name>
    <name evidence="15" type="ORF">GPA24_00055</name>
</gene>
<comment type="similarity">
    <text evidence="1 11">Belongs to the helicase family. UvrD subfamily.</text>
</comment>
<dbReference type="PROSITE" id="PS51198">
    <property type="entry name" value="UVRD_HELICASE_ATP_BIND"/>
    <property type="match status" value="1"/>
</dbReference>
<evidence type="ECO:0000256" key="12">
    <source>
        <dbReference type="PROSITE-ProRule" id="PRU00560"/>
    </source>
</evidence>
<keyword evidence="4 11" id="KW-0378">Hydrolase</keyword>
<dbReference type="InterPro" id="IPR027417">
    <property type="entry name" value="P-loop_NTPase"/>
</dbReference>
<reference evidence="15 16" key="1">
    <citation type="submission" date="2019-12" db="EMBL/GenBank/DDBJ databases">
        <title>Comparative genomics gives insights into the taxonomy of the Azoarcus-Aromatoleum group and reveals separate origins of nif in the plant-associated Azoarcus and non-plant-associated Aromatoleum sub-groups.</title>
        <authorList>
            <person name="Lafos M."/>
            <person name="Maluk M."/>
            <person name="Batista M."/>
            <person name="Junghare M."/>
            <person name="Carmona M."/>
            <person name="Faoro H."/>
            <person name="Cruz L.M."/>
            <person name="Battistoni F."/>
            <person name="De Souza E."/>
            <person name="Pedrosa F."/>
            <person name="Chen W.-M."/>
            <person name="Poole P.S."/>
            <person name="Dixon R.A."/>
            <person name="James E.K."/>
        </authorList>
    </citation>
    <scope>NUCLEOTIDE SEQUENCE [LARGE SCALE GENOMIC DNA]</scope>
    <source>
        <strain evidence="15 16">PbN1</strain>
    </source>
</reference>
<evidence type="ECO:0000256" key="6">
    <source>
        <dbReference type="ARBA" id="ARBA00022840"/>
    </source>
</evidence>
<evidence type="ECO:0000313" key="15">
    <source>
        <dbReference type="EMBL" id="NMG13953.1"/>
    </source>
</evidence>
<feature type="binding site" evidence="12">
    <location>
        <begin position="24"/>
        <end position="31"/>
    </location>
    <ligand>
        <name>ATP</name>
        <dbReference type="ChEBI" id="CHEBI:30616"/>
    </ligand>
</feature>
<dbReference type="InterPro" id="IPR005752">
    <property type="entry name" value="Helicase_Rep"/>
</dbReference>
<dbReference type="InterPro" id="IPR013986">
    <property type="entry name" value="DExx_box_DNA_helicase_dom_sf"/>
</dbReference>
<feature type="domain" description="UvrD-like helicase C-terminal" evidence="14">
    <location>
        <begin position="280"/>
        <end position="555"/>
    </location>
</feature>
<evidence type="ECO:0000256" key="3">
    <source>
        <dbReference type="ARBA" id="ARBA00022741"/>
    </source>
</evidence>
<evidence type="ECO:0000256" key="4">
    <source>
        <dbReference type="ARBA" id="ARBA00022801"/>
    </source>
</evidence>
<dbReference type="Gene3D" id="1.10.486.10">
    <property type="entry name" value="PCRA, domain 4"/>
    <property type="match status" value="1"/>
</dbReference>
<evidence type="ECO:0000256" key="5">
    <source>
        <dbReference type="ARBA" id="ARBA00022806"/>
    </source>
</evidence>
<dbReference type="RefSeq" id="WP_169200820.1">
    <property type="nucleotide sequence ID" value="NZ_CP059467.1"/>
</dbReference>